<dbReference type="InterPro" id="IPR015915">
    <property type="entry name" value="Kelch-typ_b-propeller"/>
</dbReference>
<evidence type="ECO:0000256" key="2">
    <source>
        <dbReference type="ARBA" id="ARBA00022737"/>
    </source>
</evidence>
<keyword evidence="1" id="KW-0880">Kelch repeat</keyword>
<dbReference type="Proteomes" id="UP000813461">
    <property type="component" value="Unassembled WGS sequence"/>
</dbReference>
<comment type="caution">
    <text evidence="4">The sequence shown here is derived from an EMBL/GenBank/DDBJ whole genome shotgun (WGS) entry which is preliminary data.</text>
</comment>
<evidence type="ECO:0000256" key="1">
    <source>
        <dbReference type="ARBA" id="ARBA00022441"/>
    </source>
</evidence>
<dbReference type="OrthoDB" id="10251809at2759"/>
<feature type="chain" id="PRO_5035433159" evidence="3">
    <location>
        <begin position="23"/>
        <end position="477"/>
    </location>
</feature>
<evidence type="ECO:0000313" key="5">
    <source>
        <dbReference type="Proteomes" id="UP000813461"/>
    </source>
</evidence>
<proteinExistence type="predicted"/>
<dbReference type="InterPro" id="IPR011043">
    <property type="entry name" value="Gal_Oxase/kelch_b-propeller"/>
</dbReference>
<keyword evidence="3" id="KW-0732">Signal</keyword>
<name>A0A8K0W5I9_9PLEO</name>
<dbReference type="SUPFAM" id="SSF117281">
    <property type="entry name" value="Kelch motif"/>
    <property type="match status" value="1"/>
</dbReference>
<dbReference type="AlphaFoldDB" id="A0A8K0W5I9"/>
<gene>
    <name evidence="4" type="ORF">FB567DRAFT_566508</name>
</gene>
<reference evidence="4" key="1">
    <citation type="journal article" date="2021" name="Nat. Commun.">
        <title>Genetic determinants of endophytism in the Arabidopsis root mycobiome.</title>
        <authorList>
            <person name="Mesny F."/>
            <person name="Miyauchi S."/>
            <person name="Thiergart T."/>
            <person name="Pickel B."/>
            <person name="Atanasova L."/>
            <person name="Karlsson M."/>
            <person name="Huettel B."/>
            <person name="Barry K.W."/>
            <person name="Haridas S."/>
            <person name="Chen C."/>
            <person name="Bauer D."/>
            <person name="Andreopoulos W."/>
            <person name="Pangilinan J."/>
            <person name="LaButti K."/>
            <person name="Riley R."/>
            <person name="Lipzen A."/>
            <person name="Clum A."/>
            <person name="Drula E."/>
            <person name="Henrissat B."/>
            <person name="Kohler A."/>
            <person name="Grigoriev I.V."/>
            <person name="Martin F.M."/>
            <person name="Hacquard S."/>
        </authorList>
    </citation>
    <scope>NUCLEOTIDE SEQUENCE</scope>
    <source>
        <strain evidence="4">MPI-SDFR-AT-0120</strain>
    </source>
</reference>
<evidence type="ECO:0000256" key="3">
    <source>
        <dbReference type="SAM" id="SignalP"/>
    </source>
</evidence>
<evidence type="ECO:0000313" key="4">
    <source>
        <dbReference type="EMBL" id="KAH7095948.1"/>
    </source>
</evidence>
<dbReference type="SUPFAM" id="SSF50965">
    <property type="entry name" value="Galactose oxidase, central domain"/>
    <property type="match status" value="1"/>
</dbReference>
<sequence>MDSLHAIMLFLASLLAPVLVFGTPQHTNVPLEFFCNRSGHTSTRNGNSVYIAGGTRNPQTLNSTNLYDRSLLKIDLSQSWDLMLEGKPASFIGTLNASNAPPPRLMGTSLYFNTTDDLFVFGGGVATSNISTTRPIVSLPVPNTLWTLANDSYVWSSTPIEPLEVKFASSQMIYAHASDQNLVAYLNGIPGNGSNQQGPFRMMILNTQTKEFRSVSVEETLQYTVRAGATFIYLHRLGKKGGFVLFGGSHLHPENMTSDSWGTMASLDTIHIFDIASLDTSPNGIWYTQRTNGRTPPQRQDTCTVPIMSQDNTNYHIYMSSGRSPSTIHDDVWVLSLPQFRWTQVFEGKRPNYGCTCHLAGNKQMLMLGGMVGHDSCESSPHVTLYDMTNLKFMQSYVLDDDAFRVPKSVWERIDGSPMGQAKMRMPEGGFTDAGLAGMFEGMQIITAQTSGGDRPSGYAYRWVTYTAGVFAIALLC</sequence>
<accession>A0A8K0W5I9</accession>
<dbReference type="EMBL" id="JAGMVJ010000001">
    <property type="protein sequence ID" value="KAH7095948.1"/>
    <property type="molecule type" value="Genomic_DNA"/>
</dbReference>
<feature type="signal peptide" evidence="3">
    <location>
        <begin position="1"/>
        <end position="22"/>
    </location>
</feature>
<keyword evidence="2" id="KW-0677">Repeat</keyword>
<dbReference type="Gene3D" id="2.120.10.80">
    <property type="entry name" value="Kelch-type beta propeller"/>
    <property type="match status" value="2"/>
</dbReference>
<protein>
    <submittedName>
        <fullName evidence="4">Uncharacterized protein</fullName>
    </submittedName>
</protein>
<keyword evidence="5" id="KW-1185">Reference proteome</keyword>
<dbReference type="PANTHER" id="PTHR46093">
    <property type="entry name" value="ACYL-COA-BINDING DOMAIN-CONTAINING PROTEIN 5"/>
    <property type="match status" value="1"/>
</dbReference>
<organism evidence="4 5">
    <name type="scientific">Paraphoma chrysanthemicola</name>
    <dbReference type="NCBI Taxonomy" id="798071"/>
    <lineage>
        <taxon>Eukaryota</taxon>
        <taxon>Fungi</taxon>
        <taxon>Dikarya</taxon>
        <taxon>Ascomycota</taxon>
        <taxon>Pezizomycotina</taxon>
        <taxon>Dothideomycetes</taxon>
        <taxon>Pleosporomycetidae</taxon>
        <taxon>Pleosporales</taxon>
        <taxon>Pleosporineae</taxon>
        <taxon>Phaeosphaeriaceae</taxon>
        <taxon>Paraphoma</taxon>
    </lineage>
</organism>
<dbReference type="PANTHER" id="PTHR46093:SF18">
    <property type="entry name" value="FIBRONECTIN TYPE-III DOMAIN-CONTAINING PROTEIN"/>
    <property type="match status" value="1"/>
</dbReference>